<evidence type="ECO:0000313" key="6">
    <source>
        <dbReference type="Proteomes" id="UP001320898"/>
    </source>
</evidence>
<evidence type="ECO:0000256" key="1">
    <source>
        <dbReference type="ARBA" id="ARBA00010613"/>
    </source>
</evidence>
<accession>A0AAW5QYP1</accession>
<dbReference type="PROSITE" id="PS50263">
    <property type="entry name" value="CN_HYDROLASE"/>
    <property type="match status" value="1"/>
</dbReference>
<dbReference type="RefSeq" id="WP_261615060.1">
    <property type="nucleotide sequence ID" value="NZ_JALIDZ010000003.1"/>
</dbReference>
<dbReference type="PANTHER" id="PTHR23088">
    <property type="entry name" value="NITRILASE-RELATED"/>
    <property type="match status" value="1"/>
</dbReference>
<sequence length="289" mass="31473">MTAKMAGSRKFTAACVQMQGTRSVDRNIEAAVALIRDAAKRGADYVQTPEQTAIMELKRAKLFEAITDEENDKALAAFRKLAAELGIWLHVGSLAIRVSETQAANRAFVIDPQGAIAARYDKIHMFDVDLPNGETYRESATYRPGTAAVVADLPWARLGLSICYDIRFPYLYRALAKAGATVLSAPAAFTKVTGEAHWHLLQRARAVENGAFLISAAQGGMHENGRATYGHSLIVAPWGEVLAEAGTEPEVIVAEIDLAKVEEARGRVPSLTHDRTFQPPVETQERRAS</sequence>
<dbReference type="SUPFAM" id="SSF56317">
    <property type="entry name" value="Carbon-nitrogen hydrolase"/>
    <property type="match status" value="1"/>
</dbReference>
<evidence type="ECO:0000259" key="4">
    <source>
        <dbReference type="PROSITE" id="PS50263"/>
    </source>
</evidence>
<protein>
    <submittedName>
        <fullName evidence="5">Carbon-nitrogen hydrolase family protein</fullName>
    </submittedName>
</protein>
<dbReference type="InterPro" id="IPR036526">
    <property type="entry name" value="C-N_Hydrolase_sf"/>
</dbReference>
<dbReference type="AlphaFoldDB" id="A0AAW5QYP1"/>
<keyword evidence="2 5" id="KW-0378">Hydrolase</keyword>
<dbReference type="PANTHER" id="PTHR23088:SF27">
    <property type="entry name" value="DEAMINATED GLUTATHIONE AMIDASE"/>
    <property type="match status" value="1"/>
</dbReference>
<dbReference type="Pfam" id="PF00795">
    <property type="entry name" value="CN_hydrolase"/>
    <property type="match status" value="1"/>
</dbReference>
<dbReference type="GO" id="GO:0016811">
    <property type="term" value="F:hydrolase activity, acting on carbon-nitrogen (but not peptide) bonds, in linear amides"/>
    <property type="evidence" value="ECO:0007669"/>
    <property type="project" value="InterPro"/>
</dbReference>
<dbReference type="InterPro" id="IPR003010">
    <property type="entry name" value="C-N_Hydrolase"/>
</dbReference>
<dbReference type="InterPro" id="IPR045254">
    <property type="entry name" value="Nit1/2_C-N_Hydrolase"/>
</dbReference>
<evidence type="ECO:0000313" key="5">
    <source>
        <dbReference type="EMBL" id="MCT8971479.1"/>
    </source>
</evidence>
<comment type="caution">
    <text evidence="5">The sequence shown here is derived from an EMBL/GenBank/DDBJ whole genome shotgun (WGS) entry which is preliminary data.</text>
</comment>
<evidence type="ECO:0000256" key="3">
    <source>
        <dbReference type="SAM" id="MobiDB-lite"/>
    </source>
</evidence>
<organism evidence="5 6">
    <name type="scientific">Microbaculum marinisediminis</name>
    <dbReference type="NCBI Taxonomy" id="2931392"/>
    <lineage>
        <taxon>Bacteria</taxon>
        <taxon>Pseudomonadati</taxon>
        <taxon>Pseudomonadota</taxon>
        <taxon>Alphaproteobacteria</taxon>
        <taxon>Hyphomicrobiales</taxon>
        <taxon>Tepidamorphaceae</taxon>
        <taxon>Microbaculum</taxon>
    </lineage>
</organism>
<proteinExistence type="inferred from homology"/>
<keyword evidence="6" id="KW-1185">Reference proteome</keyword>
<feature type="region of interest" description="Disordered" evidence="3">
    <location>
        <begin position="269"/>
        <end position="289"/>
    </location>
</feature>
<gene>
    <name evidence="5" type="ORF">MUB46_06385</name>
</gene>
<dbReference type="Proteomes" id="UP001320898">
    <property type="component" value="Unassembled WGS sequence"/>
</dbReference>
<dbReference type="EMBL" id="JALIDZ010000003">
    <property type="protein sequence ID" value="MCT8971479.1"/>
    <property type="molecule type" value="Genomic_DNA"/>
</dbReference>
<dbReference type="CDD" id="cd07572">
    <property type="entry name" value="nit"/>
    <property type="match status" value="1"/>
</dbReference>
<dbReference type="Gene3D" id="3.60.110.10">
    <property type="entry name" value="Carbon-nitrogen hydrolase"/>
    <property type="match status" value="1"/>
</dbReference>
<reference evidence="5 6" key="1">
    <citation type="submission" date="2022-04" db="EMBL/GenBank/DDBJ databases">
        <authorList>
            <person name="Ye Y.-Q."/>
            <person name="Du Z.-J."/>
        </authorList>
    </citation>
    <scope>NUCLEOTIDE SEQUENCE [LARGE SCALE GENOMIC DNA]</scope>
    <source>
        <strain evidence="5 6">A6E488</strain>
    </source>
</reference>
<evidence type="ECO:0000256" key="2">
    <source>
        <dbReference type="ARBA" id="ARBA00022801"/>
    </source>
</evidence>
<dbReference type="PROSITE" id="PS01227">
    <property type="entry name" value="UPF0012"/>
    <property type="match status" value="1"/>
</dbReference>
<comment type="similarity">
    <text evidence="1">Belongs to the carbon-nitrogen hydrolase superfamily. NIT1/NIT2 family.</text>
</comment>
<name>A0AAW5QYP1_9HYPH</name>
<feature type="domain" description="CN hydrolase" evidence="4">
    <location>
        <begin position="11"/>
        <end position="258"/>
    </location>
</feature>
<dbReference type="InterPro" id="IPR001110">
    <property type="entry name" value="UPF0012_CS"/>
</dbReference>